<feature type="transmembrane region" description="Helical" evidence="1">
    <location>
        <begin position="124"/>
        <end position="143"/>
    </location>
</feature>
<sequence>MFKVLENEVFKTKRTIIRPITVLFPLLVVVFTVLFFNSTGYVLESTINQWSFLWLNLYLALIIGLIDRYEKNSTEYKTILSSPTNLFAYELGRILHGALLSFIVSFFLVVFLILTSFIWTVRVGMVSCLVAVGGLFLTTIWEIPLYTWLSRISNFYVTLGLAFIGSMIGIYCVTTFSWGPILPYGWSNLFPVALIKLHINGTPIKIGALVPNASWTIFASIGLFIIFSYLAAYSFQKQVIKNA</sequence>
<feature type="transmembrane region" description="Helical" evidence="1">
    <location>
        <begin position="49"/>
        <end position="66"/>
    </location>
</feature>
<dbReference type="AlphaFoldDB" id="A0A1I1S5B6"/>
<protein>
    <submittedName>
        <fullName evidence="2">ABC-2 type transport system permease protein</fullName>
    </submittedName>
</protein>
<proteinExistence type="predicted"/>
<dbReference type="RefSeq" id="WP_090092817.1">
    <property type="nucleotide sequence ID" value="NZ_CBCRVU010000003.1"/>
</dbReference>
<keyword evidence="1" id="KW-1133">Transmembrane helix</keyword>
<dbReference type="Proteomes" id="UP000199599">
    <property type="component" value="Unassembled WGS sequence"/>
</dbReference>
<dbReference type="InterPro" id="IPR021205">
    <property type="entry name" value="Lanti_perm_SpaE/MutE/EpiE-like"/>
</dbReference>
<feature type="transmembrane region" description="Helical" evidence="1">
    <location>
        <begin position="20"/>
        <end position="43"/>
    </location>
</feature>
<feature type="transmembrane region" description="Helical" evidence="1">
    <location>
        <begin position="155"/>
        <end position="178"/>
    </location>
</feature>
<feature type="transmembrane region" description="Helical" evidence="1">
    <location>
        <begin position="215"/>
        <end position="235"/>
    </location>
</feature>
<keyword evidence="1" id="KW-0472">Membrane</keyword>
<accession>A0A1I1S5B6</accession>
<name>A0A1I1S5B6_9LACO</name>
<gene>
    <name evidence="2" type="ORF">SAMN04487792_0740</name>
</gene>
<dbReference type="EMBL" id="FOMN01000003">
    <property type="protein sequence ID" value="SFD41532.1"/>
    <property type="molecule type" value="Genomic_DNA"/>
</dbReference>
<dbReference type="STRING" id="1505723.SAMN04487792_0740"/>
<keyword evidence="1" id="KW-0812">Transmembrane</keyword>
<evidence type="ECO:0000313" key="2">
    <source>
        <dbReference type="EMBL" id="SFD41532.1"/>
    </source>
</evidence>
<dbReference type="CDD" id="cd21807">
    <property type="entry name" value="ABC-2_lan_permease_MutE_EpiE-like"/>
    <property type="match status" value="1"/>
</dbReference>
<organism evidence="2 3">
    <name type="scientific">Lactobacillus bombicola</name>
    <dbReference type="NCBI Taxonomy" id="1505723"/>
    <lineage>
        <taxon>Bacteria</taxon>
        <taxon>Bacillati</taxon>
        <taxon>Bacillota</taxon>
        <taxon>Bacilli</taxon>
        <taxon>Lactobacillales</taxon>
        <taxon>Lactobacillaceae</taxon>
        <taxon>Lactobacillus</taxon>
    </lineage>
</organism>
<evidence type="ECO:0000313" key="3">
    <source>
        <dbReference type="Proteomes" id="UP000199599"/>
    </source>
</evidence>
<feature type="transmembrane region" description="Helical" evidence="1">
    <location>
        <begin position="94"/>
        <end position="118"/>
    </location>
</feature>
<evidence type="ECO:0000256" key="1">
    <source>
        <dbReference type="SAM" id="Phobius"/>
    </source>
</evidence>
<reference evidence="3" key="1">
    <citation type="submission" date="2016-10" db="EMBL/GenBank/DDBJ databases">
        <authorList>
            <person name="Varghese N."/>
            <person name="Submissions S."/>
        </authorList>
    </citation>
    <scope>NUCLEOTIDE SEQUENCE [LARGE SCALE GENOMIC DNA]</scope>
    <source>
        <strain evidence="3">R-53102</strain>
    </source>
</reference>